<organism evidence="1">
    <name type="scientific">Paraconexibacter sp. AEG42_29</name>
    <dbReference type="NCBI Taxonomy" id="2997339"/>
    <lineage>
        <taxon>Bacteria</taxon>
        <taxon>Bacillati</taxon>
        <taxon>Actinomycetota</taxon>
        <taxon>Thermoleophilia</taxon>
        <taxon>Solirubrobacterales</taxon>
        <taxon>Paraconexibacteraceae</taxon>
        <taxon>Paraconexibacter</taxon>
    </lineage>
</organism>
<dbReference type="KEGG" id="parq:DSM112329_03263"/>
<dbReference type="AlphaFoldDB" id="A0AAU7AXN2"/>
<sequence>MRSPLLIPRGARSAGGAGRARRVVLTWTGEEYVVAVAGDVSREYRSSDELPAVQAFNSALEDAERAGLTAVPAPATLHVDELRALRRAMEGAGD</sequence>
<name>A0AAU7AXN2_9ACTN</name>
<accession>A0AAU7AXN2</accession>
<reference evidence="1" key="1">
    <citation type="submission" date="2022-12" db="EMBL/GenBank/DDBJ databases">
        <title>Paraconexibacter alkalitolerans sp. nov. and Baekduia alba sp. nov., isolated from soil and emended description of the genera Paraconexibacter (Chun et al., 2020) and Baekduia (An et al., 2020).</title>
        <authorList>
            <person name="Vieira S."/>
            <person name="Huber K.J."/>
            <person name="Geppert A."/>
            <person name="Wolf J."/>
            <person name="Neumann-Schaal M."/>
            <person name="Muesken M."/>
            <person name="Overmann J."/>
        </authorList>
    </citation>
    <scope>NUCLEOTIDE SEQUENCE</scope>
    <source>
        <strain evidence="1">AEG42_29</strain>
    </source>
</reference>
<proteinExistence type="predicted"/>
<gene>
    <name evidence="1" type="ORF">DSM112329_03263</name>
</gene>
<evidence type="ECO:0000313" key="1">
    <source>
        <dbReference type="EMBL" id="XAY06393.1"/>
    </source>
</evidence>
<dbReference type="EMBL" id="CP114014">
    <property type="protein sequence ID" value="XAY06393.1"/>
    <property type="molecule type" value="Genomic_DNA"/>
</dbReference>
<protein>
    <submittedName>
        <fullName evidence="1">Uncharacterized protein</fullName>
    </submittedName>
</protein>